<proteinExistence type="predicted"/>
<dbReference type="EMBL" id="LN852807">
    <property type="protein sequence ID" value="CRY93966.1"/>
    <property type="molecule type" value="Genomic_DNA"/>
</dbReference>
<reference evidence="2" key="2">
    <citation type="submission" date="2015-07" db="EMBL/GenBank/DDBJ databases">
        <title>Plasmids, circular viruses and viroids from rat gut.</title>
        <authorList>
            <person name="Jorgensen T.J."/>
            <person name="Hansen M.A."/>
            <person name="Xu Z."/>
            <person name="Tabak M.A."/>
            <person name="Sorensen S.J."/>
            <person name="Hansen L.H."/>
        </authorList>
    </citation>
    <scope>NUCLEOTIDE SEQUENCE</scope>
    <source>
        <plasmid evidence="2">pRGRH0117</plasmid>
    </source>
</reference>
<name>A0A0H5PW34_9ZZZZ</name>
<keyword evidence="1" id="KW-0472">Membrane</keyword>
<keyword evidence="1" id="KW-1133">Transmembrane helix</keyword>
<dbReference type="AlphaFoldDB" id="A0A0H5PW34"/>
<geneLocation type="plasmid" evidence="2">
    <name>pRGRH0117</name>
</geneLocation>
<evidence type="ECO:0000313" key="2">
    <source>
        <dbReference type="EMBL" id="CRY93966.1"/>
    </source>
</evidence>
<accession>A0A0H5PW34</accession>
<keyword evidence="1" id="KW-0812">Transmembrane</keyword>
<keyword evidence="2" id="KW-0614">Plasmid</keyword>
<sequence length="59" mass="6868">MIIKIHNFFTVAFIVLLLIYVLLIAKVSYLGVYIHYTALLLIPLCLLISWITRPRPPKK</sequence>
<organism evidence="2">
    <name type="scientific">uncultured prokaryote</name>
    <dbReference type="NCBI Taxonomy" id="198431"/>
    <lineage>
        <taxon>unclassified sequences</taxon>
        <taxon>environmental samples</taxon>
    </lineage>
</organism>
<reference evidence="2" key="1">
    <citation type="submission" date="2015-06" db="EMBL/GenBank/DDBJ databases">
        <authorList>
            <person name="Joergensen T."/>
        </authorList>
    </citation>
    <scope>NUCLEOTIDE SEQUENCE</scope>
    <source>
        <plasmid evidence="2">pRGRH0117</plasmid>
    </source>
</reference>
<feature type="transmembrane region" description="Helical" evidence="1">
    <location>
        <begin position="33"/>
        <end position="52"/>
    </location>
</feature>
<evidence type="ECO:0000256" key="1">
    <source>
        <dbReference type="SAM" id="Phobius"/>
    </source>
</evidence>
<protein>
    <submittedName>
        <fullName evidence="2">Uncharacterized protein</fullName>
    </submittedName>
</protein>
<feature type="transmembrane region" description="Helical" evidence="1">
    <location>
        <begin position="7"/>
        <end position="27"/>
    </location>
</feature>